<dbReference type="Proteomes" id="UP000593575">
    <property type="component" value="Unassembled WGS sequence"/>
</dbReference>
<feature type="compositionally biased region" description="Basic and acidic residues" evidence="1">
    <location>
        <begin position="123"/>
        <end position="138"/>
    </location>
</feature>
<gene>
    <name evidence="2" type="ORF">Goarm_010311</name>
</gene>
<dbReference type="AlphaFoldDB" id="A0A7J9JVN5"/>
<keyword evidence="3" id="KW-1185">Reference proteome</keyword>
<feature type="compositionally biased region" description="Low complexity" evidence="1">
    <location>
        <begin position="16"/>
        <end position="26"/>
    </location>
</feature>
<evidence type="ECO:0000313" key="2">
    <source>
        <dbReference type="EMBL" id="MBA0838235.1"/>
    </source>
</evidence>
<feature type="region of interest" description="Disordered" evidence="1">
    <location>
        <begin position="113"/>
        <end position="145"/>
    </location>
</feature>
<proteinExistence type="predicted"/>
<evidence type="ECO:0000256" key="1">
    <source>
        <dbReference type="SAM" id="MobiDB-lite"/>
    </source>
</evidence>
<reference evidence="2 3" key="1">
    <citation type="journal article" date="2019" name="Genome Biol. Evol.">
        <title>Insights into the evolution of the New World diploid cottons (Gossypium, subgenus Houzingenia) based on genome sequencing.</title>
        <authorList>
            <person name="Grover C.E."/>
            <person name="Arick M.A. 2nd"/>
            <person name="Thrash A."/>
            <person name="Conover J.L."/>
            <person name="Sanders W.S."/>
            <person name="Peterson D.G."/>
            <person name="Frelichowski J.E."/>
            <person name="Scheffler J.A."/>
            <person name="Scheffler B.E."/>
            <person name="Wendel J.F."/>
        </authorList>
    </citation>
    <scope>NUCLEOTIDE SEQUENCE [LARGE SCALE GENOMIC DNA]</scope>
    <source>
        <strain evidence="2">6</strain>
        <tissue evidence="2">Leaf</tissue>
    </source>
</reference>
<sequence length="188" mass="20685">MSVCEKDQKEDVVDVNGNGNSNNGGNEKPRVGKKKPNKKRDKLKCFLCDGPHILKKCSKKFALSKKEKPVGKALGLGSSVRGVEAKEAESENKPVECFLCHGPHRLRRCPKKSVIEGDDEADNEPKKLGSSKGEAETKRAKRSKKKRVKYFLCCGPHELRNCLKKAVVKGKATSELGKSSEGLSPKLR</sequence>
<name>A0A7J9JVN5_9ROSI</name>
<feature type="region of interest" description="Disordered" evidence="1">
    <location>
        <begin position="169"/>
        <end position="188"/>
    </location>
</feature>
<organism evidence="2 3">
    <name type="scientific">Gossypium armourianum</name>
    <dbReference type="NCBI Taxonomy" id="34283"/>
    <lineage>
        <taxon>Eukaryota</taxon>
        <taxon>Viridiplantae</taxon>
        <taxon>Streptophyta</taxon>
        <taxon>Embryophyta</taxon>
        <taxon>Tracheophyta</taxon>
        <taxon>Spermatophyta</taxon>
        <taxon>Magnoliopsida</taxon>
        <taxon>eudicotyledons</taxon>
        <taxon>Gunneridae</taxon>
        <taxon>Pentapetalae</taxon>
        <taxon>rosids</taxon>
        <taxon>malvids</taxon>
        <taxon>Malvales</taxon>
        <taxon>Malvaceae</taxon>
        <taxon>Malvoideae</taxon>
        <taxon>Gossypium</taxon>
    </lineage>
</organism>
<evidence type="ECO:0000313" key="3">
    <source>
        <dbReference type="Proteomes" id="UP000593575"/>
    </source>
</evidence>
<protein>
    <submittedName>
        <fullName evidence="2">Uncharacterized protein</fullName>
    </submittedName>
</protein>
<accession>A0A7J9JVN5</accession>
<comment type="caution">
    <text evidence="2">The sequence shown here is derived from an EMBL/GenBank/DDBJ whole genome shotgun (WGS) entry which is preliminary data.</text>
</comment>
<dbReference type="EMBL" id="JABFAE010000009">
    <property type="protein sequence ID" value="MBA0838235.1"/>
    <property type="molecule type" value="Genomic_DNA"/>
</dbReference>
<feature type="compositionally biased region" description="Basic and acidic residues" evidence="1">
    <location>
        <begin position="1"/>
        <end position="12"/>
    </location>
</feature>
<feature type="region of interest" description="Disordered" evidence="1">
    <location>
        <begin position="1"/>
        <end position="38"/>
    </location>
</feature>